<reference evidence="1" key="1">
    <citation type="submission" date="2020-08" db="EMBL/GenBank/DDBJ databases">
        <title>Multicomponent nature underlies the extraordinary mechanical properties of spider dragline silk.</title>
        <authorList>
            <person name="Kono N."/>
            <person name="Nakamura H."/>
            <person name="Mori M."/>
            <person name="Yoshida Y."/>
            <person name="Ohtoshi R."/>
            <person name="Malay A.D."/>
            <person name="Moran D.A.P."/>
            <person name="Tomita M."/>
            <person name="Numata K."/>
            <person name="Arakawa K."/>
        </authorList>
    </citation>
    <scope>NUCLEOTIDE SEQUENCE</scope>
</reference>
<accession>A0A8X6XAW6</accession>
<organism evidence="1 2">
    <name type="scientific">Trichonephila inaurata madagascariensis</name>
    <dbReference type="NCBI Taxonomy" id="2747483"/>
    <lineage>
        <taxon>Eukaryota</taxon>
        <taxon>Metazoa</taxon>
        <taxon>Ecdysozoa</taxon>
        <taxon>Arthropoda</taxon>
        <taxon>Chelicerata</taxon>
        <taxon>Arachnida</taxon>
        <taxon>Araneae</taxon>
        <taxon>Araneomorphae</taxon>
        <taxon>Entelegynae</taxon>
        <taxon>Araneoidea</taxon>
        <taxon>Nephilidae</taxon>
        <taxon>Trichonephila</taxon>
        <taxon>Trichonephila inaurata</taxon>
    </lineage>
</organism>
<dbReference type="Proteomes" id="UP000886998">
    <property type="component" value="Unassembled WGS sequence"/>
</dbReference>
<gene>
    <name evidence="1" type="ORF">TNIN_147801</name>
</gene>
<evidence type="ECO:0000313" key="1">
    <source>
        <dbReference type="EMBL" id="GFY50023.1"/>
    </source>
</evidence>
<comment type="caution">
    <text evidence="1">The sequence shown here is derived from an EMBL/GenBank/DDBJ whole genome shotgun (WGS) entry which is preliminary data.</text>
</comment>
<name>A0A8X6XAW6_9ARAC</name>
<keyword evidence="2" id="KW-1185">Reference proteome</keyword>
<dbReference type="EMBL" id="BMAV01007266">
    <property type="protein sequence ID" value="GFY50023.1"/>
    <property type="molecule type" value="Genomic_DNA"/>
</dbReference>
<proteinExistence type="predicted"/>
<evidence type="ECO:0000313" key="2">
    <source>
        <dbReference type="Proteomes" id="UP000886998"/>
    </source>
</evidence>
<sequence>MLDGFPGQQPVLQTPLLTIFVGNDTSRKVSFSPPSNRQMVVFNTLARILGCFNLHPEAWDEVEDVRDIQHTPQSLYGTKKGV</sequence>
<dbReference type="AlphaFoldDB" id="A0A8X6XAW6"/>
<protein>
    <submittedName>
        <fullName evidence="1">Uncharacterized protein</fullName>
    </submittedName>
</protein>